<sequence length="302" mass="33666">MAILPAFPGLTVEILVNGVQLQEYDDEDEELESPNTIAKYIEARSGTQFSVRCISSQRLPVPDLTMQIFLDGTQVTSTLHRKDEFRFDDPYIKKGRISVDGQQTVEQAFQFIESSDSRADKDLLNKLKSYGTIKVAFKGARNFMDGNAASPMQISGPGEVPEKALKGQAKTHTAILAKARQTASISWVRSDDIGSGPFATSLFHYRSQTALQTFGVVPREPSPVPLEDRPEADLSAEELRQLVKRLKERQAAAIKIKKETIEKRKQSTFAGNDSDTADGFEITEERSKTRRTQDPRDVIVID</sequence>
<feature type="region of interest" description="Disordered" evidence="2">
    <location>
        <begin position="262"/>
        <end position="302"/>
    </location>
</feature>
<dbReference type="Pfam" id="PF25534">
    <property type="entry name" value="DUF7918"/>
    <property type="match status" value="1"/>
</dbReference>
<evidence type="ECO:0000313" key="4">
    <source>
        <dbReference type="EMBL" id="KAF3039198.1"/>
    </source>
</evidence>
<feature type="domain" description="DUF7918" evidence="3">
    <location>
        <begin position="9"/>
        <end position="219"/>
    </location>
</feature>
<dbReference type="InterPro" id="IPR057678">
    <property type="entry name" value="DUF7918"/>
</dbReference>
<evidence type="ECO:0000256" key="1">
    <source>
        <dbReference type="SAM" id="Coils"/>
    </source>
</evidence>
<feature type="compositionally biased region" description="Basic and acidic residues" evidence="2">
    <location>
        <begin position="283"/>
        <end position="302"/>
    </location>
</feature>
<evidence type="ECO:0000259" key="3">
    <source>
        <dbReference type="Pfam" id="PF25534"/>
    </source>
</evidence>
<feature type="coiled-coil region" evidence="1">
    <location>
        <begin position="229"/>
        <end position="256"/>
    </location>
</feature>
<organism evidence="4 5">
    <name type="scientific">Didymella heteroderae</name>
    <dbReference type="NCBI Taxonomy" id="1769908"/>
    <lineage>
        <taxon>Eukaryota</taxon>
        <taxon>Fungi</taxon>
        <taxon>Dikarya</taxon>
        <taxon>Ascomycota</taxon>
        <taxon>Pezizomycotina</taxon>
        <taxon>Dothideomycetes</taxon>
        <taxon>Pleosporomycetidae</taxon>
        <taxon>Pleosporales</taxon>
        <taxon>Pleosporineae</taxon>
        <taxon>Didymellaceae</taxon>
        <taxon>Didymella</taxon>
    </lineage>
</organism>
<comment type="caution">
    <text evidence="4">The sequence shown here is derived from an EMBL/GenBank/DDBJ whole genome shotgun (WGS) entry which is preliminary data.</text>
</comment>
<dbReference type="PANTHER" id="PTHR36223">
    <property type="entry name" value="BETA-LACTAMASE-TYPE TRANSPEPTIDASE FOLD DOMAIN CONTAINING PROTEIN"/>
    <property type="match status" value="1"/>
</dbReference>
<accession>A0A9P4WR03</accession>
<keyword evidence="1" id="KW-0175">Coiled coil</keyword>
<gene>
    <name evidence="4" type="ORF">E8E12_007312</name>
</gene>
<reference evidence="4" key="1">
    <citation type="submission" date="2019-04" db="EMBL/GenBank/DDBJ databases">
        <title>Sequencing of skin fungus with MAO and IRED activity.</title>
        <authorList>
            <person name="Marsaioli A.J."/>
            <person name="Bonatto J.M.C."/>
            <person name="Reis Junior O."/>
        </authorList>
    </citation>
    <scope>NUCLEOTIDE SEQUENCE</scope>
    <source>
        <strain evidence="4">28M1</strain>
    </source>
</reference>
<dbReference type="Proteomes" id="UP000758155">
    <property type="component" value="Unassembled WGS sequence"/>
</dbReference>
<evidence type="ECO:0000256" key="2">
    <source>
        <dbReference type="SAM" id="MobiDB-lite"/>
    </source>
</evidence>
<name>A0A9P4WR03_9PLEO</name>
<dbReference type="PANTHER" id="PTHR36223:SF1">
    <property type="entry name" value="TRANSCRIPTION ELONGATION FACTOR EAF N-TERMINAL DOMAIN-CONTAINING PROTEIN"/>
    <property type="match status" value="1"/>
</dbReference>
<keyword evidence="5" id="KW-1185">Reference proteome</keyword>
<dbReference type="AlphaFoldDB" id="A0A9P4WR03"/>
<dbReference type="EMBL" id="SWKV01000032">
    <property type="protein sequence ID" value="KAF3039198.1"/>
    <property type="molecule type" value="Genomic_DNA"/>
</dbReference>
<protein>
    <recommendedName>
        <fullName evidence="3">DUF7918 domain-containing protein</fullName>
    </recommendedName>
</protein>
<proteinExistence type="predicted"/>
<evidence type="ECO:0000313" key="5">
    <source>
        <dbReference type="Proteomes" id="UP000758155"/>
    </source>
</evidence>
<dbReference type="OrthoDB" id="3364132at2759"/>